<comment type="caution">
    <text evidence="2">The sequence shown here is derived from an EMBL/GenBank/DDBJ whole genome shotgun (WGS) entry which is preliminary data.</text>
</comment>
<evidence type="ECO:0000259" key="1">
    <source>
        <dbReference type="Pfam" id="PF17766"/>
    </source>
</evidence>
<accession>A0ABR2LRP4</accession>
<dbReference type="Pfam" id="PF17766">
    <property type="entry name" value="fn3_6"/>
    <property type="match status" value="1"/>
</dbReference>
<gene>
    <name evidence="2" type="ORF">KSP40_PGU016363</name>
</gene>
<sequence length="122" mass="13958">MTQVRVIAKHMVSCDKSMGAEELNYPSISVRFGSSPEKTVVRTAKSVRKRSTVYWARIEEPKGVRMDLSRYELSFSRPNQEESFEIKFRIQGPRPGLGHVSEGRLSWVSRTRVVSSPILIIF</sequence>
<evidence type="ECO:0000313" key="3">
    <source>
        <dbReference type="Proteomes" id="UP001412067"/>
    </source>
</evidence>
<proteinExistence type="predicted"/>
<protein>
    <recommendedName>
        <fullName evidence="1">Subtilisin-like protease fibronectin type-III domain-containing protein</fullName>
    </recommendedName>
</protein>
<dbReference type="InterPro" id="IPR041469">
    <property type="entry name" value="Subtilisin-like_FN3"/>
</dbReference>
<dbReference type="Proteomes" id="UP001412067">
    <property type="component" value="Unassembled WGS sequence"/>
</dbReference>
<name>A0ABR2LRP4_9ASPA</name>
<evidence type="ECO:0000313" key="2">
    <source>
        <dbReference type="EMBL" id="KAK8948101.1"/>
    </source>
</evidence>
<keyword evidence="3" id="KW-1185">Reference proteome</keyword>
<feature type="domain" description="Subtilisin-like protease fibronectin type-III" evidence="1">
    <location>
        <begin position="22"/>
        <end position="120"/>
    </location>
</feature>
<dbReference type="EMBL" id="JBBWWR010000016">
    <property type="protein sequence ID" value="KAK8948101.1"/>
    <property type="molecule type" value="Genomic_DNA"/>
</dbReference>
<dbReference type="Gene3D" id="2.60.40.2310">
    <property type="match status" value="1"/>
</dbReference>
<reference evidence="2 3" key="1">
    <citation type="journal article" date="2022" name="Nat. Plants">
        <title>Genomes of leafy and leafless Platanthera orchids illuminate the evolution of mycoheterotrophy.</title>
        <authorList>
            <person name="Li M.H."/>
            <person name="Liu K.W."/>
            <person name="Li Z."/>
            <person name="Lu H.C."/>
            <person name="Ye Q.L."/>
            <person name="Zhang D."/>
            <person name="Wang J.Y."/>
            <person name="Li Y.F."/>
            <person name="Zhong Z.M."/>
            <person name="Liu X."/>
            <person name="Yu X."/>
            <person name="Liu D.K."/>
            <person name="Tu X.D."/>
            <person name="Liu B."/>
            <person name="Hao Y."/>
            <person name="Liao X.Y."/>
            <person name="Jiang Y.T."/>
            <person name="Sun W.H."/>
            <person name="Chen J."/>
            <person name="Chen Y.Q."/>
            <person name="Ai Y."/>
            <person name="Zhai J.W."/>
            <person name="Wu S.S."/>
            <person name="Zhou Z."/>
            <person name="Hsiao Y.Y."/>
            <person name="Wu W.L."/>
            <person name="Chen Y.Y."/>
            <person name="Lin Y.F."/>
            <person name="Hsu J.L."/>
            <person name="Li C.Y."/>
            <person name="Wang Z.W."/>
            <person name="Zhao X."/>
            <person name="Zhong W.Y."/>
            <person name="Ma X.K."/>
            <person name="Ma L."/>
            <person name="Huang J."/>
            <person name="Chen G.Z."/>
            <person name="Huang M.Z."/>
            <person name="Huang L."/>
            <person name="Peng D.H."/>
            <person name="Luo Y.B."/>
            <person name="Zou S.Q."/>
            <person name="Chen S.P."/>
            <person name="Lan S."/>
            <person name="Tsai W.C."/>
            <person name="Van de Peer Y."/>
            <person name="Liu Z.J."/>
        </authorList>
    </citation>
    <scope>NUCLEOTIDE SEQUENCE [LARGE SCALE GENOMIC DNA]</scope>
    <source>
        <strain evidence="2">Lor288</strain>
    </source>
</reference>
<organism evidence="2 3">
    <name type="scientific">Platanthera guangdongensis</name>
    <dbReference type="NCBI Taxonomy" id="2320717"/>
    <lineage>
        <taxon>Eukaryota</taxon>
        <taxon>Viridiplantae</taxon>
        <taxon>Streptophyta</taxon>
        <taxon>Embryophyta</taxon>
        <taxon>Tracheophyta</taxon>
        <taxon>Spermatophyta</taxon>
        <taxon>Magnoliopsida</taxon>
        <taxon>Liliopsida</taxon>
        <taxon>Asparagales</taxon>
        <taxon>Orchidaceae</taxon>
        <taxon>Orchidoideae</taxon>
        <taxon>Orchideae</taxon>
        <taxon>Orchidinae</taxon>
        <taxon>Platanthera</taxon>
    </lineage>
</organism>